<keyword evidence="7 9" id="KW-0811">Translocation</keyword>
<dbReference type="GO" id="GO:0065002">
    <property type="term" value="P:intracellular protein transmembrane transport"/>
    <property type="evidence" value="ECO:0007669"/>
    <property type="project" value="UniProtKB-UniRule"/>
</dbReference>
<dbReference type="PROSITE" id="PS01067">
    <property type="entry name" value="SECE_SEC61G"/>
    <property type="match status" value="1"/>
</dbReference>
<dbReference type="GO" id="GO:0006605">
    <property type="term" value="P:protein targeting"/>
    <property type="evidence" value="ECO:0007669"/>
    <property type="project" value="UniProtKB-UniRule"/>
</dbReference>
<evidence type="ECO:0000256" key="5">
    <source>
        <dbReference type="ARBA" id="ARBA00022927"/>
    </source>
</evidence>
<dbReference type="NCBIfam" id="TIGR00964">
    <property type="entry name" value="secE_bact"/>
    <property type="match status" value="1"/>
</dbReference>
<comment type="similarity">
    <text evidence="9">Belongs to the SecE/SEC61-gamma family.</text>
</comment>
<comment type="subunit">
    <text evidence="9">Component of the Sec protein translocase complex. Heterotrimer consisting of SecY, SecE and SecG subunits. The heterotrimers can form oligomers, although 1 heterotrimer is thought to be able to translocate proteins. Interacts with the ribosome. Interacts with SecDF, and other proteins may be involved. Interacts with SecA.</text>
</comment>
<dbReference type="RefSeq" id="WP_006192857.1">
    <property type="nucleotide sequence ID" value="NC_015437.1"/>
</dbReference>
<dbReference type="Proteomes" id="UP000011124">
    <property type="component" value="Chromosome"/>
</dbReference>
<dbReference type="PANTHER" id="PTHR33910">
    <property type="entry name" value="PROTEIN TRANSLOCASE SUBUNIT SECE"/>
    <property type="match status" value="1"/>
</dbReference>
<sequence length="81" mass="9005">MIRGVNALADERSSAPQSSSGGFNLFRFLGEVKAEMKKVTWPTHRELVTYTGVVGVAVVVVCALIWVCDTFFARLFQLILR</sequence>
<evidence type="ECO:0000313" key="11">
    <source>
        <dbReference type="EMBL" id="AEB99737.1"/>
    </source>
</evidence>
<dbReference type="InterPro" id="IPR005807">
    <property type="entry name" value="SecE_bac"/>
</dbReference>
<dbReference type="OrthoDB" id="9799073at2"/>
<evidence type="ECO:0000256" key="4">
    <source>
        <dbReference type="ARBA" id="ARBA00022692"/>
    </source>
</evidence>
<dbReference type="Gene3D" id="1.20.5.1030">
    <property type="entry name" value="Preprotein translocase secy subunit"/>
    <property type="match status" value="1"/>
</dbReference>
<dbReference type="GO" id="GO:0043952">
    <property type="term" value="P:protein transport by the Sec complex"/>
    <property type="evidence" value="ECO:0007669"/>
    <property type="project" value="UniProtKB-UniRule"/>
</dbReference>
<dbReference type="EMBL" id="CP002637">
    <property type="protein sequence ID" value="AEB99737.1"/>
    <property type="molecule type" value="Genomic_DNA"/>
</dbReference>
<evidence type="ECO:0000256" key="8">
    <source>
        <dbReference type="ARBA" id="ARBA00023136"/>
    </source>
</evidence>
<feature type="transmembrane region" description="Helical" evidence="9">
    <location>
        <begin position="47"/>
        <end position="72"/>
    </location>
</feature>
<reference evidence="12 13" key="1">
    <citation type="submission" date="2009-09" db="EMBL/GenBank/DDBJ databases">
        <authorList>
            <person name="Weinstock G."/>
            <person name="Sodergren E."/>
            <person name="Clifton S."/>
            <person name="Fulton L."/>
            <person name="Fulton B."/>
            <person name="Courtney L."/>
            <person name="Fronick C."/>
            <person name="Harrison M."/>
            <person name="Strong C."/>
            <person name="Farmer C."/>
            <person name="Delahaunty K."/>
            <person name="Markovic C."/>
            <person name="Hall O."/>
            <person name="Minx P."/>
            <person name="Tomlinson C."/>
            <person name="Mitreva M."/>
            <person name="Nelson J."/>
            <person name="Hou S."/>
            <person name="Wollam A."/>
            <person name="Pepin K.H."/>
            <person name="Johnson M."/>
            <person name="Bhonagiri V."/>
            <person name="Nash W.E."/>
            <person name="Warren W."/>
            <person name="Chinwalla A."/>
            <person name="Mardis E.R."/>
            <person name="Wilson R.K."/>
        </authorList>
    </citation>
    <scope>NUCLEOTIDE SEQUENCE [LARGE SCALE GENOMIC DNA]</scope>
    <source>
        <strain evidence="12">ATCC 35185</strain>
        <strain evidence="13">ATCC 35185 / DSM 20758 / VPI D19B-28</strain>
    </source>
</reference>
<evidence type="ECO:0000313" key="14">
    <source>
        <dbReference type="Proteomes" id="UP000011124"/>
    </source>
</evidence>
<dbReference type="InterPro" id="IPR038379">
    <property type="entry name" value="SecE_sf"/>
</dbReference>
<evidence type="ECO:0000256" key="10">
    <source>
        <dbReference type="SAM" id="MobiDB-lite"/>
    </source>
</evidence>
<dbReference type="GO" id="GO:0005886">
    <property type="term" value="C:plasma membrane"/>
    <property type="evidence" value="ECO:0007669"/>
    <property type="project" value="UniProtKB-SubCell"/>
</dbReference>
<dbReference type="GO" id="GO:0009306">
    <property type="term" value="P:protein secretion"/>
    <property type="evidence" value="ECO:0007669"/>
    <property type="project" value="UniProtKB-UniRule"/>
</dbReference>
<dbReference type="eggNOG" id="COG0690">
    <property type="taxonomic scope" value="Bacteria"/>
</dbReference>
<evidence type="ECO:0000256" key="3">
    <source>
        <dbReference type="ARBA" id="ARBA00022475"/>
    </source>
</evidence>
<reference evidence="11 14" key="2">
    <citation type="submission" date="2011-04" db="EMBL/GenBank/DDBJ databases">
        <title>The complete genome of Selenomonas sputigena DSM 20758.</title>
        <authorList>
            <consortium name="US DOE Joint Genome Institute (JGI-PGF)"/>
            <person name="Lucas S."/>
            <person name="Copeland A."/>
            <person name="Lapidus A."/>
            <person name="Bruce D."/>
            <person name="Goodwin L."/>
            <person name="Pitluck S."/>
            <person name="Peters L."/>
            <person name="Kyrpides N."/>
            <person name="Mavromatis K."/>
            <person name="Ivanova N."/>
            <person name="Ovchinnikova G."/>
            <person name="Teshima H."/>
            <person name="Detter J.C."/>
            <person name="Tapia R."/>
            <person name="Han C."/>
            <person name="Land M."/>
            <person name="Hauser L."/>
            <person name="Markowitz V."/>
            <person name="Cheng J.-F."/>
            <person name="Hugenholtz P."/>
            <person name="Woyke T."/>
            <person name="Wu D."/>
            <person name="Gronow S."/>
            <person name="Wellnitz S."/>
            <person name="Schneider S."/>
            <person name="Klenk H.-P."/>
            <person name="Eisen J.A."/>
        </authorList>
    </citation>
    <scope>NUCLEOTIDE SEQUENCE [LARGE SCALE GENOMIC DNA]</scope>
    <source>
        <strain evidence="11">ATCC 35185</strain>
        <strain evidence="14">ATCC 35185 / DSM 20758 / VPI D19B-28</strain>
    </source>
</reference>
<dbReference type="KEGG" id="ssg:Selsp_0771"/>
<dbReference type="AlphaFoldDB" id="C9LVR6"/>
<comment type="function">
    <text evidence="9">Essential subunit of the Sec protein translocation channel SecYEG. Clamps together the 2 halves of SecY. May contact the channel plug during translocation.</text>
</comment>
<gene>
    <name evidence="9 12" type="primary">secE</name>
    <name evidence="11" type="ordered locus">Selsp_0771</name>
    <name evidence="12" type="ORF">SELSPUOL_01558</name>
</gene>
<dbReference type="STRING" id="546271.Selsp_0771"/>
<evidence type="ECO:0000313" key="12">
    <source>
        <dbReference type="EMBL" id="EEX77091.1"/>
    </source>
</evidence>
<keyword evidence="14" id="KW-1185">Reference proteome</keyword>
<comment type="subcellular location">
    <subcellularLocation>
        <location evidence="9">Cell membrane</location>
        <topology evidence="9">Single-pass membrane protein</topology>
    </subcellularLocation>
    <subcellularLocation>
        <location evidence="1">Membrane</location>
    </subcellularLocation>
</comment>
<name>C9LVR6_SELS3</name>
<feature type="region of interest" description="Disordered" evidence="10">
    <location>
        <begin position="1"/>
        <end position="20"/>
    </location>
</feature>
<keyword evidence="3 9" id="KW-1003">Cell membrane</keyword>
<dbReference type="HAMAP" id="MF_00422">
    <property type="entry name" value="SecE"/>
    <property type="match status" value="1"/>
</dbReference>
<dbReference type="GO" id="GO:0008320">
    <property type="term" value="F:protein transmembrane transporter activity"/>
    <property type="evidence" value="ECO:0007669"/>
    <property type="project" value="UniProtKB-UniRule"/>
</dbReference>
<dbReference type="PRINTS" id="PR01650">
    <property type="entry name" value="SECETRNLCASE"/>
</dbReference>
<keyword evidence="5 9" id="KW-0653">Protein transport</keyword>
<dbReference type="Pfam" id="PF00584">
    <property type="entry name" value="SecE"/>
    <property type="match status" value="1"/>
</dbReference>
<keyword evidence="6 9" id="KW-1133">Transmembrane helix</keyword>
<proteinExistence type="inferred from homology"/>
<dbReference type="InterPro" id="IPR001901">
    <property type="entry name" value="Translocase_SecE/Sec61-g"/>
</dbReference>
<protein>
    <recommendedName>
        <fullName evidence="9">Protein translocase subunit SecE</fullName>
    </recommendedName>
</protein>
<evidence type="ECO:0000256" key="9">
    <source>
        <dbReference type="HAMAP-Rule" id="MF_00422"/>
    </source>
</evidence>
<evidence type="ECO:0000256" key="1">
    <source>
        <dbReference type="ARBA" id="ARBA00004370"/>
    </source>
</evidence>
<evidence type="ECO:0000313" key="13">
    <source>
        <dbReference type="Proteomes" id="UP000003505"/>
    </source>
</evidence>
<dbReference type="EMBL" id="ACKP02000029">
    <property type="protein sequence ID" value="EEX77091.1"/>
    <property type="molecule type" value="Genomic_DNA"/>
</dbReference>
<dbReference type="PANTHER" id="PTHR33910:SF1">
    <property type="entry name" value="PROTEIN TRANSLOCASE SUBUNIT SECE"/>
    <property type="match status" value="1"/>
</dbReference>
<keyword evidence="8 9" id="KW-0472">Membrane</keyword>
<dbReference type="Proteomes" id="UP000003505">
    <property type="component" value="Unassembled WGS sequence"/>
</dbReference>
<keyword evidence="4 9" id="KW-0812">Transmembrane</keyword>
<evidence type="ECO:0000256" key="6">
    <source>
        <dbReference type="ARBA" id="ARBA00022989"/>
    </source>
</evidence>
<organism evidence="12 13">
    <name type="scientific">Selenomonas sputigena (strain ATCC 35185 / DSM 20758 / CCUG 44933 / VPI D19B-28)</name>
    <dbReference type="NCBI Taxonomy" id="546271"/>
    <lineage>
        <taxon>Bacteria</taxon>
        <taxon>Bacillati</taxon>
        <taxon>Bacillota</taxon>
        <taxon>Negativicutes</taxon>
        <taxon>Selenomonadales</taxon>
        <taxon>Selenomonadaceae</taxon>
        <taxon>Selenomonas</taxon>
    </lineage>
</organism>
<accession>C9LVR6</accession>
<evidence type="ECO:0000256" key="7">
    <source>
        <dbReference type="ARBA" id="ARBA00023010"/>
    </source>
</evidence>
<dbReference type="HOGENOM" id="CLU_113663_5_1_9"/>
<keyword evidence="2 9" id="KW-0813">Transport</keyword>
<evidence type="ECO:0000256" key="2">
    <source>
        <dbReference type="ARBA" id="ARBA00022448"/>
    </source>
</evidence>